<organism evidence="2 3">
    <name type="scientific">Caballeronia calidae</name>
    <dbReference type="NCBI Taxonomy" id="1777139"/>
    <lineage>
        <taxon>Bacteria</taxon>
        <taxon>Pseudomonadati</taxon>
        <taxon>Pseudomonadota</taxon>
        <taxon>Betaproteobacteria</taxon>
        <taxon>Burkholderiales</taxon>
        <taxon>Burkholderiaceae</taxon>
        <taxon>Caballeronia</taxon>
    </lineage>
</organism>
<comment type="caution">
    <text evidence="2">The sequence shown here is derived from an EMBL/GenBank/DDBJ whole genome shotgun (WGS) entry which is preliminary data.</text>
</comment>
<feature type="compositionally biased region" description="Low complexity" evidence="1">
    <location>
        <begin position="87"/>
        <end position="100"/>
    </location>
</feature>
<protein>
    <submittedName>
        <fullName evidence="2">Uncharacterized protein</fullName>
    </submittedName>
</protein>
<reference evidence="2" key="1">
    <citation type="submission" date="2016-01" db="EMBL/GenBank/DDBJ databases">
        <authorList>
            <person name="Peeters C."/>
        </authorList>
    </citation>
    <scope>NUCLEOTIDE SEQUENCE</scope>
    <source>
        <strain evidence="2">LMG 29321</strain>
    </source>
</reference>
<dbReference type="EMBL" id="FCOX02000001">
    <property type="protein sequence ID" value="SAK41269.1"/>
    <property type="molecule type" value="Genomic_DNA"/>
</dbReference>
<name>A0A157Z7H3_9BURK</name>
<accession>A0A157Z7H3</accession>
<keyword evidence="3" id="KW-1185">Reference proteome</keyword>
<proteinExistence type="predicted"/>
<dbReference type="RefSeq" id="WP_062601477.1">
    <property type="nucleotide sequence ID" value="NZ_FCOX02000001.1"/>
</dbReference>
<feature type="region of interest" description="Disordered" evidence="1">
    <location>
        <begin position="87"/>
        <end position="126"/>
    </location>
</feature>
<dbReference type="AlphaFoldDB" id="A0A157Z7H3"/>
<evidence type="ECO:0000256" key="1">
    <source>
        <dbReference type="SAM" id="MobiDB-lite"/>
    </source>
</evidence>
<dbReference type="Proteomes" id="UP000071859">
    <property type="component" value="Unassembled WGS sequence"/>
</dbReference>
<gene>
    <name evidence="2" type="ORF">AWB78_00188</name>
</gene>
<evidence type="ECO:0000313" key="2">
    <source>
        <dbReference type="EMBL" id="SAK41269.1"/>
    </source>
</evidence>
<evidence type="ECO:0000313" key="3">
    <source>
        <dbReference type="Proteomes" id="UP000071859"/>
    </source>
</evidence>
<sequence length="126" mass="12633">MLAVCGGGSANDAFDTASTVNAASRNATAFTANGTVTVKGMTGTKWAKVPVVDMTTGEKVAGHATPSNGHNNEGGAYDISAGAFMRSSSTTPGSRSGGASFADHRECEVGDPTARSPWTAARGCMT</sequence>